<name>A0A8X6NU85_NEPPI</name>
<dbReference type="AlphaFoldDB" id="A0A8X6NU85"/>
<comment type="caution">
    <text evidence="1">The sequence shown here is derived from an EMBL/GenBank/DDBJ whole genome shotgun (WGS) entry which is preliminary data.</text>
</comment>
<evidence type="ECO:0000313" key="1">
    <source>
        <dbReference type="EMBL" id="GFT32131.1"/>
    </source>
</evidence>
<proteinExistence type="predicted"/>
<gene>
    <name evidence="1" type="ORF">NPIL_672191</name>
</gene>
<evidence type="ECO:0000313" key="2">
    <source>
        <dbReference type="Proteomes" id="UP000887013"/>
    </source>
</evidence>
<sequence>MIKFPNYNPSENAIRPENSNFLFTTGNLCLNSNLTILVGAEPTVLRAESTAESMISIDPGRGEIVQQPSSGEDQPIITCRENAIKTLYQLFQ</sequence>
<protein>
    <submittedName>
        <fullName evidence="1">Uncharacterized protein</fullName>
    </submittedName>
</protein>
<reference evidence="1" key="1">
    <citation type="submission" date="2020-08" db="EMBL/GenBank/DDBJ databases">
        <title>Multicomponent nature underlies the extraordinary mechanical properties of spider dragline silk.</title>
        <authorList>
            <person name="Kono N."/>
            <person name="Nakamura H."/>
            <person name="Mori M."/>
            <person name="Yoshida Y."/>
            <person name="Ohtoshi R."/>
            <person name="Malay A.D."/>
            <person name="Moran D.A.P."/>
            <person name="Tomita M."/>
            <person name="Numata K."/>
            <person name="Arakawa K."/>
        </authorList>
    </citation>
    <scope>NUCLEOTIDE SEQUENCE</scope>
</reference>
<dbReference type="Proteomes" id="UP000887013">
    <property type="component" value="Unassembled WGS sequence"/>
</dbReference>
<keyword evidence="2" id="KW-1185">Reference proteome</keyword>
<accession>A0A8X6NU85</accession>
<dbReference type="EMBL" id="BMAW01013113">
    <property type="protein sequence ID" value="GFT32131.1"/>
    <property type="molecule type" value="Genomic_DNA"/>
</dbReference>
<organism evidence="1 2">
    <name type="scientific">Nephila pilipes</name>
    <name type="common">Giant wood spider</name>
    <name type="synonym">Nephila maculata</name>
    <dbReference type="NCBI Taxonomy" id="299642"/>
    <lineage>
        <taxon>Eukaryota</taxon>
        <taxon>Metazoa</taxon>
        <taxon>Ecdysozoa</taxon>
        <taxon>Arthropoda</taxon>
        <taxon>Chelicerata</taxon>
        <taxon>Arachnida</taxon>
        <taxon>Araneae</taxon>
        <taxon>Araneomorphae</taxon>
        <taxon>Entelegynae</taxon>
        <taxon>Araneoidea</taxon>
        <taxon>Nephilidae</taxon>
        <taxon>Nephila</taxon>
    </lineage>
</organism>